<feature type="domain" description="Methyltransferase" evidence="1">
    <location>
        <begin position="1"/>
        <end position="92"/>
    </location>
</feature>
<dbReference type="EMBL" id="JAQNDM010000002">
    <property type="protein sequence ID" value="MDC0714141.1"/>
    <property type="molecule type" value="Genomic_DNA"/>
</dbReference>
<organism evidence="2 3">
    <name type="scientific">Stigmatella ashevillensis</name>
    <dbReference type="NCBI Taxonomy" id="2995309"/>
    <lineage>
        <taxon>Bacteria</taxon>
        <taxon>Pseudomonadati</taxon>
        <taxon>Myxococcota</taxon>
        <taxon>Myxococcia</taxon>
        <taxon>Myxococcales</taxon>
        <taxon>Cystobacterineae</taxon>
        <taxon>Archangiaceae</taxon>
        <taxon>Stigmatella</taxon>
    </lineage>
</organism>
<name>A0ABT5DKS9_9BACT</name>
<reference evidence="2 3" key="1">
    <citation type="submission" date="2022-11" db="EMBL/GenBank/DDBJ databases">
        <title>Minimal conservation of predation-associated metabolite biosynthetic gene clusters underscores biosynthetic potential of Myxococcota including descriptions for ten novel species: Archangium lansinium sp. nov., Myxococcus landrumus sp. nov., Nannocystis bai.</title>
        <authorList>
            <person name="Ahearne A."/>
            <person name="Stevens C."/>
            <person name="Dowd S."/>
        </authorList>
    </citation>
    <scope>NUCLEOTIDE SEQUENCE [LARGE SCALE GENOMIC DNA]</scope>
    <source>
        <strain evidence="2 3">NCWAL01</strain>
    </source>
</reference>
<dbReference type="GO" id="GO:0032259">
    <property type="term" value="P:methylation"/>
    <property type="evidence" value="ECO:0007669"/>
    <property type="project" value="UniProtKB-KW"/>
</dbReference>
<dbReference type="CDD" id="cd02440">
    <property type="entry name" value="AdoMet_MTases"/>
    <property type="match status" value="1"/>
</dbReference>
<dbReference type="Gene3D" id="3.40.50.150">
    <property type="entry name" value="Vaccinia Virus protein VP39"/>
    <property type="match status" value="1"/>
</dbReference>
<accession>A0ABT5DKS9</accession>
<keyword evidence="2" id="KW-0489">Methyltransferase</keyword>
<dbReference type="Pfam" id="PF13649">
    <property type="entry name" value="Methyltransf_25"/>
    <property type="match status" value="1"/>
</dbReference>
<evidence type="ECO:0000313" key="3">
    <source>
        <dbReference type="Proteomes" id="UP001221838"/>
    </source>
</evidence>
<keyword evidence="2" id="KW-0808">Transferase</keyword>
<evidence type="ECO:0000313" key="2">
    <source>
        <dbReference type="EMBL" id="MDC0714141.1"/>
    </source>
</evidence>
<dbReference type="InterPro" id="IPR029063">
    <property type="entry name" value="SAM-dependent_MTases_sf"/>
</dbReference>
<dbReference type="Proteomes" id="UP001221838">
    <property type="component" value="Unassembled WGS sequence"/>
</dbReference>
<gene>
    <name evidence="2" type="ORF">POL68_37090</name>
</gene>
<keyword evidence="3" id="KW-1185">Reference proteome</keyword>
<dbReference type="SUPFAM" id="SSF53335">
    <property type="entry name" value="S-adenosyl-L-methionine-dependent methyltransferases"/>
    <property type="match status" value="1"/>
</dbReference>
<protein>
    <submittedName>
        <fullName evidence="2">Class I SAM-dependent methyltransferase</fullName>
    </submittedName>
</protein>
<comment type="caution">
    <text evidence="2">The sequence shown here is derived from an EMBL/GenBank/DDBJ whole genome shotgun (WGS) entry which is preliminary data.</text>
</comment>
<sequence length="205" mass="22857">MGCGAGKQTLVLAQELKVPISAVDSHAPFLSRLESEAEQRGLRHLLRTRCADFGQLEDVPGSYDVLWAEGSIYVLGWKEGLTRWRRLLAPGGLMAVTEATWLTDSPPSDAVAFWREAYPTMGTLASNTAVAREAGYQVLDTFPLPPSAWWDEYYGPLRERMDMLRTEAASNPALAEAISSMQREIDLYERSEGAYGYVFYLLRVS</sequence>
<proteinExistence type="predicted"/>
<dbReference type="GO" id="GO:0008168">
    <property type="term" value="F:methyltransferase activity"/>
    <property type="evidence" value="ECO:0007669"/>
    <property type="project" value="UniProtKB-KW"/>
</dbReference>
<evidence type="ECO:0000259" key="1">
    <source>
        <dbReference type="Pfam" id="PF13649"/>
    </source>
</evidence>
<dbReference type="InterPro" id="IPR041698">
    <property type="entry name" value="Methyltransf_25"/>
</dbReference>